<dbReference type="SMART" id="SM00178">
    <property type="entry name" value="SAR"/>
    <property type="match status" value="1"/>
</dbReference>
<keyword evidence="17" id="KW-0472">Membrane</keyword>
<dbReference type="InterPro" id="IPR005123">
    <property type="entry name" value="Oxoglu/Fe-dep_dioxygenase_dom"/>
</dbReference>
<dbReference type="InterPro" id="IPR053185">
    <property type="entry name" value="SET_domain_protein"/>
</dbReference>
<dbReference type="GO" id="GO:0005525">
    <property type="term" value="F:GTP binding"/>
    <property type="evidence" value="ECO:0007669"/>
    <property type="project" value="UniProtKB-KW"/>
</dbReference>
<dbReference type="Pfam" id="PF13532">
    <property type="entry name" value="2OG-FeII_Oxy_2"/>
    <property type="match status" value="1"/>
</dbReference>
<keyword evidence="6" id="KW-0378">Hydrolase</keyword>
<keyword evidence="3" id="KW-0813">Transport</keyword>
<dbReference type="SUPFAM" id="SSF52540">
    <property type="entry name" value="P-loop containing nucleoside triphosphate hydrolases"/>
    <property type="match status" value="1"/>
</dbReference>
<dbReference type="PANTHER" id="PTHR47332:SF4">
    <property type="entry name" value="SET DOMAIN-CONTAINING PROTEIN 5"/>
    <property type="match status" value="1"/>
</dbReference>
<keyword evidence="11" id="KW-0449">Lipoprotein</keyword>
<keyword evidence="9" id="KW-0333">Golgi apparatus</keyword>
<feature type="region of interest" description="Disordered" evidence="16">
    <location>
        <begin position="1894"/>
        <end position="1957"/>
    </location>
</feature>
<dbReference type="GO" id="GO:0016192">
    <property type="term" value="P:vesicle-mediated transport"/>
    <property type="evidence" value="ECO:0007669"/>
    <property type="project" value="UniProtKB-KW"/>
</dbReference>
<evidence type="ECO:0000259" key="18">
    <source>
        <dbReference type="PROSITE" id="PS50280"/>
    </source>
</evidence>
<dbReference type="GO" id="GO:0003924">
    <property type="term" value="F:GTPase activity"/>
    <property type="evidence" value="ECO:0007669"/>
    <property type="project" value="InterPro"/>
</dbReference>
<dbReference type="Gene3D" id="3.90.70.130">
    <property type="match status" value="2"/>
</dbReference>
<keyword evidence="21" id="KW-1185">Reference proteome</keyword>
<keyword evidence="5 14" id="KW-0547">Nucleotide-binding</keyword>
<dbReference type="GO" id="GO:0005794">
    <property type="term" value="C:Golgi apparatus"/>
    <property type="evidence" value="ECO:0007669"/>
    <property type="project" value="UniProtKB-SubCell"/>
</dbReference>
<keyword evidence="4" id="KW-0519">Myristate</keyword>
<keyword evidence="17" id="KW-0812">Transmembrane</keyword>
<evidence type="ECO:0000256" key="4">
    <source>
        <dbReference type="ARBA" id="ARBA00022707"/>
    </source>
</evidence>
<dbReference type="EMBL" id="SSOP01000006">
    <property type="protein sequence ID" value="KAB5595775.1"/>
    <property type="molecule type" value="Genomic_DNA"/>
</dbReference>
<dbReference type="GO" id="GO:0015031">
    <property type="term" value="P:protein transport"/>
    <property type="evidence" value="ECO:0007669"/>
    <property type="project" value="UniProtKB-KW"/>
</dbReference>
<evidence type="ECO:0000256" key="9">
    <source>
        <dbReference type="ARBA" id="ARBA00023034"/>
    </source>
</evidence>
<dbReference type="InterPro" id="IPR027450">
    <property type="entry name" value="AlkB-like"/>
</dbReference>
<evidence type="ECO:0000256" key="1">
    <source>
        <dbReference type="ARBA" id="ARBA00004555"/>
    </source>
</evidence>
<dbReference type="FunFam" id="3.40.50.300:FF:003500">
    <property type="entry name" value="ADP-ribosylation factor 1"/>
    <property type="match status" value="1"/>
</dbReference>
<accession>A0A5N5QVH8</accession>
<comment type="subcellular location">
    <subcellularLocation>
        <location evidence="1">Golgi apparatus</location>
    </subcellularLocation>
</comment>
<evidence type="ECO:0000256" key="13">
    <source>
        <dbReference type="ARBA" id="ARBA00070396"/>
    </source>
</evidence>
<evidence type="ECO:0000256" key="5">
    <source>
        <dbReference type="ARBA" id="ARBA00022741"/>
    </source>
</evidence>
<dbReference type="PRINTS" id="PR00092">
    <property type="entry name" value="TYROSINASE"/>
</dbReference>
<evidence type="ECO:0000256" key="3">
    <source>
        <dbReference type="ARBA" id="ARBA00022448"/>
    </source>
</evidence>
<evidence type="ECO:0000256" key="6">
    <source>
        <dbReference type="ARBA" id="ARBA00022801"/>
    </source>
</evidence>
<gene>
    <name evidence="20" type="ORF">CTheo_788</name>
</gene>
<keyword evidence="15" id="KW-0460">Magnesium</keyword>
<dbReference type="InterPro" id="IPR011990">
    <property type="entry name" value="TPR-like_helical_dom_sf"/>
</dbReference>
<evidence type="ECO:0000256" key="15">
    <source>
        <dbReference type="PIRSR" id="PIRSR606689-2"/>
    </source>
</evidence>
<dbReference type="InterPro" id="IPR027417">
    <property type="entry name" value="P-loop_NTPase"/>
</dbReference>
<dbReference type="GO" id="GO:0016491">
    <property type="term" value="F:oxidoreductase activity"/>
    <property type="evidence" value="ECO:0007669"/>
    <property type="project" value="InterPro"/>
</dbReference>
<protein>
    <recommendedName>
        <fullName evidence="13">ADP-ribosylation factor</fullName>
    </recommendedName>
</protein>
<feature type="transmembrane region" description="Helical" evidence="17">
    <location>
        <begin position="318"/>
        <end position="339"/>
    </location>
</feature>
<evidence type="ECO:0000313" key="21">
    <source>
        <dbReference type="Proteomes" id="UP000383932"/>
    </source>
</evidence>
<dbReference type="SUPFAM" id="SSF51197">
    <property type="entry name" value="Clavaminate synthase-like"/>
    <property type="match status" value="1"/>
</dbReference>
<feature type="region of interest" description="Disordered" evidence="16">
    <location>
        <begin position="297"/>
        <end position="316"/>
    </location>
</feature>
<dbReference type="PROSITE" id="PS00498">
    <property type="entry name" value="TYROSINASE_2"/>
    <property type="match status" value="1"/>
</dbReference>
<dbReference type="Gene3D" id="2.170.270.10">
    <property type="entry name" value="SET domain"/>
    <property type="match status" value="1"/>
</dbReference>
<comment type="function">
    <text evidence="12">GTP-binding protein involved in protein trafficking; may modulate vesicle budding and uncoating within the Golgi apparatus.</text>
</comment>
<dbReference type="SUPFAM" id="SSF48056">
    <property type="entry name" value="Di-copper centre-containing domain"/>
    <property type="match status" value="1"/>
</dbReference>
<dbReference type="CDD" id="cd00878">
    <property type="entry name" value="Arf_Arl"/>
    <property type="match status" value="1"/>
</dbReference>
<feature type="binding site" evidence="14">
    <location>
        <begin position="1238"/>
        <end position="1241"/>
    </location>
    <ligand>
        <name>GTP</name>
        <dbReference type="ChEBI" id="CHEBI:37565"/>
    </ligand>
</feature>
<feature type="region of interest" description="Disordered" evidence="16">
    <location>
        <begin position="1549"/>
        <end position="1573"/>
    </location>
</feature>
<keyword evidence="17" id="KW-1133">Transmembrane helix</keyword>
<evidence type="ECO:0000256" key="2">
    <source>
        <dbReference type="ARBA" id="ARBA00010290"/>
    </source>
</evidence>
<evidence type="ECO:0000256" key="17">
    <source>
        <dbReference type="SAM" id="Phobius"/>
    </source>
</evidence>
<dbReference type="Gene3D" id="1.10.1280.10">
    <property type="entry name" value="Di-copper center containing domain from catechol oxidase"/>
    <property type="match status" value="1"/>
</dbReference>
<dbReference type="Pfam" id="PF07910">
    <property type="entry name" value="Peptidase_C78"/>
    <property type="match status" value="1"/>
</dbReference>
<evidence type="ECO:0000256" key="12">
    <source>
        <dbReference type="ARBA" id="ARBA00053326"/>
    </source>
</evidence>
<evidence type="ECO:0000259" key="19">
    <source>
        <dbReference type="PROSITE" id="PS51471"/>
    </source>
</evidence>
<proteinExistence type="inferred from homology"/>
<dbReference type="OrthoDB" id="288987at2759"/>
<evidence type="ECO:0000256" key="7">
    <source>
        <dbReference type="ARBA" id="ARBA00022892"/>
    </source>
</evidence>
<evidence type="ECO:0000256" key="10">
    <source>
        <dbReference type="ARBA" id="ARBA00023134"/>
    </source>
</evidence>
<dbReference type="Pfam" id="PF00264">
    <property type="entry name" value="Tyrosinase"/>
    <property type="match status" value="1"/>
</dbReference>
<evidence type="ECO:0000256" key="14">
    <source>
        <dbReference type="PIRSR" id="PIRSR606689-1"/>
    </source>
</evidence>
<dbReference type="CDD" id="cd20071">
    <property type="entry name" value="SET_SMYD"/>
    <property type="match status" value="1"/>
</dbReference>
<evidence type="ECO:0000256" key="11">
    <source>
        <dbReference type="ARBA" id="ARBA00023288"/>
    </source>
</evidence>
<dbReference type="Gene3D" id="3.40.50.300">
    <property type="entry name" value="P-loop containing nucleotide triphosphate hydrolases"/>
    <property type="match status" value="1"/>
</dbReference>
<feature type="binding site" evidence="14">
    <location>
        <position position="1176"/>
    </location>
    <ligand>
        <name>GTP</name>
        <dbReference type="ChEBI" id="CHEBI:37565"/>
    </ligand>
</feature>
<evidence type="ECO:0000313" key="20">
    <source>
        <dbReference type="EMBL" id="KAB5595775.1"/>
    </source>
</evidence>
<evidence type="ECO:0000256" key="8">
    <source>
        <dbReference type="ARBA" id="ARBA00022927"/>
    </source>
</evidence>
<dbReference type="Pfam" id="PF00025">
    <property type="entry name" value="Arf"/>
    <property type="match status" value="1"/>
</dbReference>
<dbReference type="SMART" id="SM00177">
    <property type="entry name" value="ARF"/>
    <property type="match status" value="1"/>
</dbReference>
<dbReference type="PANTHER" id="PTHR47332">
    <property type="entry name" value="SET DOMAIN-CONTAINING PROTEIN 5"/>
    <property type="match status" value="1"/>
</dbReference>
<dbReference type="InterPro" id="IPR001214">
    <property type="entry name" value="SET_dom"/>
</dbReference>
<feature type="domain" description="Fe2OG dioxygenase" evidence="19">
    <location>
        <begin position="180"/>
        <end position="291"/>
    </location>
</feature>
<feature type="compositionally biased region" description="Polar residues" evidence="16">
    <location>
        <begin position="1564"/>
        <end position="1573"/>
    </location>
</feature>
<keyword evidence="15" id="KW-0479">Metal-binding</keyword>
<comment type="similarity">
    <text evidence="2">Belongs to the small GTPase superfamily. Arf family.</text>
</comment>
<dbReference type="InterPro" id="IPR008922">
    <property type="entry name" value="Di-copper_centre_dom_sf"/>
</dbReference>
<sequence length="2027" mass="225565">MLVRCLPRYSRHTHFHTLSRAARVQLQEDEPSPGALIDVSRLSHLALEGLADLPSDSFVVYPGLLSLQEQFVLLRSSLAKLGGRRRRRKRPYELGSSQGSYAEQQLALSGLFGRDDDYHFEEVSFWRPALVCLDDNYRRVKGHFDGVIRDYREMTVSAWPDSSHSDLASILLRLYKLVDPNNAPSDPGLLTPPNIQTHILHLASTGVILPHVDNVEASGGMIAGVSLGDTRVLRLSQGTDVVDVLLESGSVYIQRGDIRYKWKHEIPNTTSFRGCTIGGGQRLSVMFRHTASQITAAMSTPKAKKQDKQPKRTKQPKGIPILPAFLVAVIGVTVVTIFAPDAASTILNVFIVPFRTRGSGLPFDVVDIPGRGKGVIASRHIKQGELLIKEKPLFIVPNRPQGDPFELIRNTVAALSEAEQAKFYALSHAKPNVSAPDIPFEIFQTNAVSAGLRGSGLFPRTARLNHGCSKAFGAVYSWREDEGVLGADIPKGQEILTTYMNTKRRRSERQDHLRRTYHFDCACSVCTLPEKQSAASDRRLGQMADAYSMFSMWGSDNIKGAEAIKLAKRIWSIGEAEGYISERGQLAADAAHVAAAHYDAPAAREWARLAYKWYGIELGSDSKQSRAALAIMRSPESHGAWGSRPTESRVHILHGKITRINALAPTHSNDIPFQFSHFYRQFGVMRFSSSALFAVAALPAVIALDLHVSTPLDTISITPNTVNEHTPDAGKSIYPAAKVSPPGACTNPAVRKEWRTLSRAEKKDWIDSLKCLHKLPHSDSLYKTRIAGSVPLIDPNSTHYDDWVYLHVDSNVKTHVTGLFFPWHRWYMDAFEHALKKHCGFKGTMPYWNWGLDAADFSKSPIFDSDPEVGLGTWGKAENDWHVTDGAFNDTIRAYPVPHIIRRQWTPQPFGANLIFPFEYPNKTLFANETATHDAMQNIINSFRGDADSFFASMEGIRAQGVHNAVHLSIGGDMSNPSPTPSDPLFWLHHGMLDRVFAMWQARYPENAQSYSGGSHQHLEAFDQWPTGEPPMVNTKSLLPVSGMEPADVPVEQVMSIVGNYANKSLPQHYQPNQSIQFNDDPAPSTLLPVMKLCNDVSTTYLNVARCLKGYKNAANEKRILILGLDAVGKTTFLYRMHLGEIVTTIPTIGFNVETIRAPTSSRRGPLQLTCWDVGGCDKIRPLLRHYTAATDALIWIIDSNDRERLPEALEELKLIINVIESGRKPGADPIPCLILANKQDLPKAMRVDEIRIGLAPVISIRPSCAVFTTSIISDNYLTTVTPAMDWLYDMLAGVEPKQPVPTEPSLQGVEQLADKLNSWVERASKDIAPNEFLQAFEAINLPSWDHYTHVRIAYTILKVYGRQKGKTIIFDGLERYIKTSTQTTGKTFHVTMTYFWIQVVHFGMQSMPVEGVPAETTGNDDFCRYLLLNPYVVDGNLWADYYSKNVIMTPNAKENMVLPDKQQLPSLIPRDSYQDLLQPTTMSESSVVLTTNGGDEDYIACELCREPLHELSVEDRQAHYEAHFNNGDGLEANELDVQLAVRLALQDSSPDSRGPAVPGIRPNNAQQAMSSQKPRENVFWHPACSSLPPSRIITPGIIQILGKALQRPESGGGALCVPLVTHYGTEFWDFGWGCGYRNFLMACSALVAQGTRPEYRELLMNDACGPPGVRNLQVWIEDAWRRGYDVRGAQQLRHQLVGTRKWIGTAARIYSGLIWGVLFIRVFRVYNLGSGFNARVMLELYVAFSSRGIPARLVDFPNNGHGMWLTSRYLNWYANMRDIADASPLHPNDLNPDPCESSTAQPNLYITSRMPIVLQHKGHSRTIVGIELTRSGDTNVLIYDPARRPSSTLRKAGLKVHAANFPPLDLDIPHKPNSRHHSPTSAKEFFKRMIKGRSRTQLSEQVSKRVRGGSAEPNDWELAGKGKGHRLGGPATESWKRENPERKANTSTKVDDERGQQGAVVSADVIHGLDLGRVLGAFRVTPLQLSKKDQYQILWFPMTAPLTGPERESCKVVCSERVTVSPAPDP</sequence>
<keyword evidence="7" id="KW-0931">ER-Golgi transport</keyword>
<dbReference type="InterPro" id="IPR002227">
    <property type="entry name" value="Tyrosinase_Cu-bd"/>
</dbReference>
<keyword evidence="8" id="KW-0653">Protein transport</keyword>
<name>A0A5N5QVH8_9AGAM</name>
<dbReference type="PROSITE" id="PS51417">
    <property type="entry name" value="ARF"/>
    <property type="match status" value="1"/>
</dbReference>
<keyword evidence="10 14" id="KW-0342">GTP-binding</keyword>
<dbReference type="InterPro" id="IPR012462">
    <property type="entry name" value="UFSP1/2_DUB_cat"/>
</dbReference>
<feature type="binding site" evidence="14">
    <location>
        <begin position="1124"/>
        <end position="1131"/>
    </location>
    <ligand>
        <name>GTP</name>
        <dbReference type="ChEBI" id="CHEBI:37565"/>
    </ligand>
</feature>
<dbReference type="Gene3D" id="2.60.120.590">
    <property type="entry name" value="Alpha-ketoglutarate-dependent dioxygenase AlkB-like"/>
    <property type="match status" value="1"/>
</dbReference>
<reference evidence="20 21" key="1">
    <citation type="journal article" date="2019" name="Fungal Biol. Biotechnol.">
        <title>Draft genome sequence of fastidious pathogen Ceratobasidium theobromae, which causes vascular-streak dieback in Theobroma cacao.</title>
        <authorList>
            <person name="Ali S.S."/>
            <person name="Asman A."/>
            <person name="Shao J."/>
            <person name="Firmansyah A.P."/>
            <person name="Susilo A.W."/>
            <person name="Rosmana A."/>
            <person name="McMahon P."/>
            <person name="Junaid M."/>
            <person name="Guest D."/>
            <person name="Kheng T.Y."/>
            <person name="Meinhardt L.W."/>
            <person name="Bailey B.A."/>
        </authorList>
    </citation>
    <scope>NUCLEOTIDE SEQUENCE [LARGE SCALE GENOMIC DNA]</scope>
    <source>
        <strain evidence="20 21">CT2</strain>
    </source>
</reference>
<organism evidence="20 21">
    <name type="scientific">Ceratobasidium theobromae</name>
    <dbReference type="NCBI Taxonomy" id="1582974"/>
    <lineage>
        <taxon>Eukaryota</taxon>
        <taxon>Fungi</taxon>
        <taxon>Dikarya</taxon>
        <taxon>Basidiomycota</taxon>
        <taxon>Agaricomycotina</taxon>
        <taxon>Agaricomycetes</taxon>
        <taxon>Cantharellales</taxon>
        <taxon>Ceratobasidiaceae</taxon>
        <taxon>Ceratobasidium</taxon>
    </lineage>
</organism>
<dbReference type="PROSITE" id="PS51471">
    <property type="entry name" value="FE2OG_OXY"/>
    <property type="match status" value="1"/>
</dbReference>
<evidence type="ECO:0000256" key="16">
    <source>
        <dbReference type="SAM" id="MobiDB-lite"/>
    </source>
</evidence>
<dbReference type="InterPro" id="IPR006689">
    <property type="entry name" value="Small_GTPase_ARF/SAR"/>
</dbReference>
<dbReference type="GO" id="GO:0046872">
    <property type="term" value="F:metal ion binding"/>
    <property type="evidence" value="ECO:0007669"/>
    <property type="project" value="UniProtKB-KW"/>
</dbReference>
<dbReference type="PROSITE" id="PS50280">
    <property type="entry name" value="SET"/>
    <property type="match status" value="1"/>
</dbReference>
<dbReference type="InterPro" id="IPR037151">
    <property type="entry name" value="AlkB-like_sf"/>
</dbReference>
<feature type="compositionally biased region" description="Basic and acidic residues" evidence="16">
    <location>
        <begin position="1935"/>
        <end position="1956"/>
    </location>
</feature>
<feature type="binding site" evidence="15">
    <location>
        <position position="1148"/>
    </location>
    <ligand>
        <name>Mg(2+)</name>
        <dbReference type="ChEBI" id="CHEBI:18420"/>
    </ligand>
</feature>
<feature type="domain" description="SET" evidence="18">
    <location>
        <begin position="361"/>
        <end position="500"/>
    </location>
</feature>
<dbReference type="PROSITE" id="PS00497">
    <property type="entry name" value="TYROSINASE_1"/>
    <property type="match status" value="1"/>
</dbReference>
<comment type="caution">
    <text evidence="20">The sequence shown here is derived from an EMBL/GenBank/DDBJ whole genome shotgun (WGS) entry which is preliminary data.</text>
</comment>
<dbReference type="Gene3D" id="1.25.40.10">
    <property type="entry name" value="Tetratricopeptide repeat domain"/>
    <property type="match status" value="1"/>
</dbReference>
<dbReference type="InterPro" id="IPR046341">
    <property type="entry name" value="SET_dom_sf"/>
</dbReference>
<feature type="binding site" evidence="15">
    <location>
        <position position="1131"/>
    </location>
    <ligand>
        <name>Mg(2+)</name>
        <dbReference type="ChEBI" id="CHEBI:18420"/>
    </ligand>
</feature>
<dbReference type="SUPFAM" id="SSF82199">
    <property type="entry name" value="SET domain"/>
    <property type="match status" value="1"/>
</dbReference>
<dbReference type="Proteomes" id="UP000383932">
    <property type="component" value="Unassembled WGS sequence"/>
</dbReference>